<proteinExistence type="predicted"/>
<evidence type="ECO:0000256" key="4">
    <source>
        <dbReference type="ARBA" id="ARBA00023136"/>
    </source>
</evidence>
<keyword evidence="2 5" id="KW-0812">Transmembrane</keyword>
<keyword evidence="8" id="KW-1185">Reference proteome</keyword>
<feature type="transmembrane region" description="Helical" evidence="5">
    <location>
        <begin position="109"/>
        <end position="132"/>
    </location>
</feature>
<evidence type="ECO:0000259" key="6">
    <source>
        <dbReference type="PROSITE" id="PS50261"/>
    </source>
</evidence>
<sequence>MHKDLIFWLATTSASITLVCCFLIFSLHIRFKSYRSHFFRHLILILTIYDLFHVITFFIPISKGSSLCKIQGHYLSIVGLVAPNFSIVISILTYLRIKYKTTDLNLKKYYYYGNTISLFVPVVFGLVAGFFSEVKQTPNTNWCFISTKSWLIAYYSFLWFDIFLSIVFYIIIIYNITKEIRAKKKLYGYDKLNKSEKENREELKLQVRMSIIPLVLIISLTFSSIKRIRVIINPNCQSLFWLDVMQSITNPSQGFLNCLVFVFLNDYSRQKLRELFLCKKKDPFYIESYGAENDYKNHKLIVEGDDGEDF</sequence>
<dbReference type="Gene3D" id="1.20.1070.10">
    <property type="entry name" value="Rhodopsin 7-helix transmembrane proteins"/>
    <property type="match status" value="1"/>
</dbReference>
<feature type="transmembrane region" description="Helical" evidence="5">
    <location>
        <begin position="73"/>
        <end position="97"/>
    </location>
</feature>
<dbReference type="PANTHER" id="PTHR23112">
    <property type="entry name" value="G PROTEIN-COUPLED RECEPTOR 157-RELATED"/>
    <property type="match status" value="1"/>
</dbReference>
<organism evidence="7 8">
    <name type="scientific">Anaeramoeba flamelloides</name>
    <dbReference type="NCBI Taxonomy" id="1746091"/>
    <lineage>
        <taxon>Eukaryota</taxon>
        <taxon>Metamonada</taxon>
        <taxon>Anaeramoebidae</taxon>
        <taxon>Anaeramoeba</taxon>
    </lineage>
</organism>
<feature type="transmembrane region" description="Helical" evidence="5">
    <location>
        <begin position="41"/>
        <end position="61"/>
    </location>
</feature>
<gene>
    <name evidence="7" type="ORF">M0813_02966</name>
</gene>
<feature type="domain" description="G-protein coupled receptors family 2 profile 2" evidence="6">
    <location>
        <begin position="6"/>
        <end position="265"/>
    </location>
</feature>
<dbReference type="PROSITE" id="PS50261">
    <property type="entry name" value="G_PROTEIN_RECEP_F2_4"/>
    <property type="match status" value="1"/>
</dbReference>
<keyword evidence="3 5" id="KW-1133">Transmembrane helix</keyword>
<evidence type="ECO:0000256" key="3">
    <source>
        <dbReference type="ARBA" id="ARBA00022989"/>
    </source>
</evidence>
<evidence type="ECO:0000313" key="8">
    <source>
        <dbReference type="Proteomes" id="UP001150062"/>
    </source>
</evidence>
<evidence type="ECO:0000256" key="1">
    <source>
        <dbReference type="ARBA" id="ARBA00004141"/>
    </source>
</evidence>
<accession>A0ABQ8YET4</accession>
<dbReference type="InterPro" id="IPR017981">
    <property type="entry name" value="GPCR_2-like_7TM"/>
</dbReference>
<dbReference type="Proteomes" id="UP001150062">
    <property type="component" value="Unassembled WGS sequence"/>
</dbReference>
<name>A0ABQ8YET4_9EUKA</name>
<feature type="transmembrane region" description="Helical" evidence="5">
    <location>
        <begin position="6"/>
        <end position="29"/>
    </location>
</feature>
<dbReference type="EMBL" id="JAOAOG010000173">
    <property type="protein sequence ID" value="KAJ6243106.1"/>
    <property type="molecule type" value="Genomic_DNA"/>
</dbReference>
<keyword evidence="7" id="KW-0675">Receptor</keyword>
<protein>
    <submittedName>
        <fullName evidence="7">G protein-coupled receptor</fullName>
    </submittedName>
</protein>
<keyword evidence="4 5" id="KW-0472">Membrane</keyword>
<evidence type="ECO:0000313" key="7">
    <source>
        <dbReference type="EMBL" id="KAJ6243106.1"/>
    </source>
</evidence>
<reference evidence="7" key="1">
    <citation type="submission" date="2022-08" db="EMBL/GenBank/DDBJ databases">
        <title>Novel sulfate-reducing endosymbionts in the free-living metamonad Anaeramoeba.</title>
        <authorList>
            <person name="Jerlstrom-Hultqvist J."/>
            <person name="Cepicka I."/>
            <person name="Gallot-Lavallee L."/>
            <person name="Salas-Leiva D."/>
            <person name="Curtis B.A."/>
            <person name="Zahonova K."/>
            <person name="Pipaliya S."/>
            <person name="Dacks J."/>
            <person name="Roger A.J."/>
        </authorList>
    </citation>
    <scope>NUCLEOTIDE SEQUENCE</scope>
    <source>
        <strain evidence="7">Schooner1</strain>
    </source>
</reference>
<comment type="caution">
    <text evidence="7">The sequence shown here is derived from an EMBL/GenBank/DDBJ whole genome shotgun (WGS) entry which is preliminary data.</text>
</comment>
<feature type="transmembrane region" description="Helical" evidence="5">
    <location>
        <begin position="152"/>
        <end position="176"/>
    </location>
</feature>
<dbReference type="PANTHER" id="PTHR23112:SF0">
    <property type="entry name" value="TRANSMEMBRANE PROTEIN 116"/>
    <property type="match status" value="1"/>
</dbReference>
<dbReference type="SUPFAM" id="SSF81321">
    <property type="entry name" value="Family A G protein-coupled receptor-like"/>
    <property type="match status" value="1"/>
</dbReference>
<comment type="subcellular location">
    <subcellularLocation>
        <location evidence="1">Membrane</location>
        <topology evidence="1">Multi-pass membrane protein</topology>
    </subcellularLocation>
</comment>
<evidence type="ECO:0000256" key="5">
    <source>
        <dbReference type="SAM" id="Phobius"/>
    </source>
</evidence>
<evidence type="ECO:0000256" key="2">
    <source>
        <dbReference type="ARBA" id="ARBA00022692"/>
    </source>
</evidence>